<reference evidence="3" key="1">
    <citation type="submission" date="2019-03" db="EMBL/GenBank/DDBJ databases">
        <title>Long read genome sequence of the mycoparasitic Pythium oligandrum ATCC 38472 isolated from sugarbeet rhizosphere.</title>
        <authorList>
            <person name="Gaulin E."/>
        </authorList>
    </citation>
    <scope>NUCLEOTIDE SEQUENCE</scope>
    <source>
        <strain evidence="3">ATCC 38472_TT</strain>
    </source>
</reference>
<feature type="domain" description="YrhK" evidence="2">
    <location>
        <begin position="33"/>
        <end position="92"/>
    </location>
</feature>
<evidence type="ECO:0000256" key="1">
    <source>
        <dbReference type="SAM" id="Phobius"/>
    </source>
</evidence>
<feature type="transmembrane region" description="Helical" evidence="1">
    <location>
        <begin position="110"/>
        <end position="131"/>
    </location>
</feature>
<feature type="domain" description="YrhK" evidence="2">
    <location>
        <begin position="113"/>
        <end position="161"/>
    </location>
</feature>
<keyword evidence="1" id="KW-0472">Membrane</keyword>
<feature type="transmembrane region" description="Helical" evidence="1">
    <location>
        <begin position="39"/>
        <end position="57"/>
    </location>
</feature>
<feature type="domain" description="YrhK" evidence="2">
    <location>
        <begin position="189"/>
        <end position="243"/>
    </location>
</feature>
<sequence>MPGSQYSPEYNNHASPAILGTKVVHGITFAEKVFQITKVLAYFCGSVLFLFGSVLFLPKYATLWDGQGAVVGSWVFFFGCICFMIGTNADFIDLIRYSNGTTTRRIVDAYIGLLYVAAGGIFQLGALYFLPDYYVTAPSLGCWSFLIGSIMFCMASLWDVVNITITHDDPKKSGVQLSNLYCWGTLVAIGCFAGAMCFIIGSWFYLPKFIAVEDADYALHYMNKAITSYIVGSVFFVINALAQIPGLQAKLSQKASLPK</sequence>
<dbReference type="AlphaFoldDB" id="A0A8K1FJ32"/>
<organism evidence="3 4">
    <name type="scientific">Pythium oligandrum</name>
    <name type="common">Mycoparasitic fungus</name>
    <dbReference type="NCBI Taxonomy" id="41045"/>
    <lineage>
        <taxon>Eukaryota</taxon>
        <taxon>Sar</taxon>
        <taxon>Stramenopiles</taxon>
        <taxon>Oomycota</taxon>
        <taxon>Peronosporomycetes</taxon>
        <taxon>Pythiales</taxon>
        <taxon>Pythiaceae</taxon>
        <taxon>Pythium</taxon>
    </lineage>
</organism>
<accession>A0A8K1FJ32</accession>
<name>A0A8K1FJ32_PYTOL</name>
<feature type="transmembrane region" description="Helical" evidence="1">
    <location>
        <begin position="181"/>
        <end position="206"/>
    </location>
</feature>
<feature type="transmembrane region" description="Helical" evidence="1">
    <location>
        <begin position="69"/>
        <end position="89"/>
    </location>
</feature>
<keyword evidence="1" id="KW-0812">Transmembrane</keyword>
<evidence type="ECO:0000259" key="2">
    <source>
        <dbReference type="Pfam" id="PF14145"/>
    </source>
</evidence>
<comment type="caution">
    <text evidence="3">The sequence shown here is derived from an EMBL/GenBank/DDBJ whole genome shotgun (WGS) entry which is preliminary data.</text>
</comment>
<gene>
    <name evidence="3" type="ORF">Poli38472_011366</name>
</gene>
<keyword evidence="4" id="KW-1185">Reference proteome</keyword>
<feature type="transmembrane region" description="Helical" evidence="1">
    <location>
        <begin position="143"/>
        <end position="161"/>
    </location>
</feature>
<dbReference type="EMBL" id="SPLM01000039">
    <property type="protein sequence ID" value="TMW64486.1"/>
    <property type="molecule type" value="Genomic_DNA"/>
</dbReference>
<protein>
    <recommendedName>
        <fullName evidence="2">YrhK domain-containing protein</fullName>
    </recommendedName>
</protein>
<feature type="transmembrane region" description="Helical" evidence="1">
    <location>
        <begin position="226"/>
        <end position="244"/>
    </location>
</feature>
<keyword evidence="1" id="KW-1133">Transmembrane helix</keyword>
<dbReference type="Proteomes" id="UP000794436">
    <property type="component" value="Unassembled WGS sequence"/>
</dbReference>
<evidence type="ECO:0000313" key="3">
    <source>
        <dbReference type="EMBL" id="TMW64486.1"/>
    </source>
</evidence>
<dbReference type="OrthoDB" id="369339at2759"/>
<evidence type="ECO:0000313" key="4">
    <source>
        <dbReference type="Proteomes" id="UP000794436"/>
    </source>
</evidence>
<dbReference type="InterPro" id="IPR025424">
    <property type="entry name" value="YrhK_domain"/>
</dbReference>
<dbReference type="Pfam" id="PF14145">
    <property type="entry name" value="YrhK"/>
    <property type="match status" value="3"/>
</dbReference>
<proteinExistence type="predicted"/>